<gene>
    <name evidence="7" type="ORF">CPRI1469_LOCUS8602</name>
</gene>
<evidence type="ECO:0000256" key="1">
    <source>
        <dbReference type="ARBA" id="ARBA00004141"/>
    </source>
</evidence>
<comment type="subcellular location">
    <subcellularLocation>
        <location evidence="1">Membrane</location>
        <topology evidence="1">Multi-pass membrane protein</topology>
    </subcellularLocation>
</comment>
<organism evidence="7">
    <name type="scientific">Chloropicon primus</name>
    <dbReference type="NCBI Taxonomy" id="1764295"/>
    <lineage>
        <taxon>Eukaryota</taxon>
        <taxon>Viridiplantae</taxon>
        <taxon>Chlorophyta</taxon>
        <taxon>Chloropicophyceae</taxon>
        <taxon>Chloropicales</taxon>
        <taxon>Chloropicaceae</taxon>
        <taxon>Chloropicon</taxon>
    </lineage>
</organism>
<feature type="transmembrane region" description="Helical" evidence="6">
    <location>
        <begin position="42"/>
        <end position="65"/>
    </location>
</feature>
<feature type="transmembrane region" description="Helical" evidence="6">
    <location>
        <begin position="329"/>
        <end position="352"/>
    </location>
</feature>
<dbReference type="AlphaFoldDB" id="A0A7S2X1C5"/>
<accession>A0A7S2X1C5</accession>
<reference evidence="7" key="1">
    <citation type="submission" date="2021-01" db="EMBL/GenBank/DDBJ databases">
        <authorList>
            <person name="Corre E."/>
            <person name="Pelletier E."/>
            <person name="Niang G."/>
            <person name="Scheremetjew M."/>
            <person name="Finn R."/>
            <person name="Kale V."/>
            <person name="Holt S."/>
            <person name="Cochrane G."/>
            <person name="Meng A."/>
            <person name="Brown T."/>
            <person name="Cohen L."/>
        </authorList>
    </citation>
    <scope>NUCLEOTIDE SEQUENCE</scope>
    <source>
        <strain evidence="7">CCMP1205</strain>
    </source>
</reference>
<protein>
    <recommendedName>
        <fullName evidence="8">Zinc/iron permease</fullName>
    </recommendedName>
</protein>
<feature type="transmembrane region" description="Helical" evidence="6">
    <location>
        <begin position="198"/>
        <end position="217"/>
    </location>
</feature>
<dbReference type="EMBL" id="HBHL01013085">
    <property type="protein sequence ID" value="CAD9719736.1"/>
    <property type="molecule type" value="Transcribed_RNA"/>
</dbReference>
<sequence length="353" mass="38260">MTRTRGGGGLLLEAGDMTRSTSVMGRGRVMVEEESASDGYNLSLQIGGIFIIIATSFVGMGLAYVMDYVKKRMKGAESSWVRGLDVSLDCLRGIGVGVIISTALIHLIGEAYEPFEDSGLAESYEQWPMVFAMIGMFLMSVVEFFHHRVEAKSQPEGRVDKPVDPAEYELEDKGLGGSTEDGAGPPGSGFSKNQRNAILVEASILIHSILIGFDLGLQPEQQWVPLVTAISFHQFFEGFAVGQIILDAKFGLMKKCLMTFFYSITTAVGIAIGIGTYLGQNYEGQSRGANITIGVLDSLCGGFLLFMGMSIIWVEWFINNKDLHHSDSLLSPIFGFTGVAFGMAIMAIIGIWA</sequence>
<feature type="region of interest" description="Disordered" evidence="5">
    <location>
        <begin position="170"/>
        <end position="190"/>
    </location>
</feature>
<dbReference type="GO" id="GO:0005385">
    <property type="term" value="F:zinc ion transmembrane transporter activity"/>
    <property type="evidence" value="ECO:0007669"/>
    <property type="project" value="TreeGrafter"/>
</dbReference>
<evidence type="ECO:0000256" key="6">
    <source>
        <dbReference type="SAM" id="Phobius"/>
    </source>
</evidence>
<name>A0A7S2X1C5_9CHLO</name>
<feature type="transmembrane region" description="Helical" evidence="6">
    <location>
        <begin position="258"/>
        <end position="279"/>
    </location>
</feature>
<evidence type="ECO:0000256" key="5">
    <source>
        <dbReference type="SAM" id="MobiDB-lite"/>
    </source>
</evidence>
<feature type="transmembrane region" description="Helical" evidence="6">
    <location>
        <begin position="291"/>
        <end position="317"/>
    </location>
</feature>
<keyword evidence="4 6" id="KW-0472">Membrane</keyword>
<dbReference type="PANTHER" id="PTHR11040:SF44">
    <property type="entry name" value="PROTEIN ZNTC-RELATED"/>
    <property type="match status" value="1"/>
</dbReference>
<evidence type="ECO:0000256" key="3">
    <source>
        <dbReference type="ARBA" id="ARBA00022989"/>
    </source>
</evidence>
<feature type="transmembrane region" description="Helical" evidence="6">
    <location>
        <begin position="127"/>
        <end position="145"/>
    </location>
</feature>
<evidence type="ECO:0000256" key="4">
    <source>
        <dbReference type="ARBA" id="ARBA00023136"/>
    </source>
</evidence>
<keyword evidence="3 6" id="KW-1133">Transmembrane helix</keyword>
<evidence type="ECO:0000313" key="7">
    <source>
        <dbReference type="EMBL" id="CAD9719736.1"/>
    </source>
</evidence>
<evidence type="ECO:0008006" key="8">
    <source>
        <dbReference type="Google" id="ProtNLM"/>
    </source>
</evidence>
<feature type="transmembrane region" description="Helical" evidence="6">
    <location>
        <begin position="86"/>
        <end position="107"/>
    </location>
</feature>
<dbReference type="PANTHER" id="PTHR11040">
    <property type="entry name" value="ZINC/IRON TRANSPORTER"/>
    <property type="match status" value="1"/>
</dbReference>
<dbReference type="GO" id="GO:0005886">
    <property type="term" value="C:plasma membrane"/>
    <property type="evidence" value="ECO:0007669"/>
    <property type="project" value="TreeGrafter"/>
</dbReference>
<feature type="compositionally biased region" description="Gly residues" evidence="5">
    <location>
        <begin position="175"/>
        <end position="187"/>
    </location>
</feature>
<keyword evidence="2 6" id="KW-0812">Transmembrane</keyword>
<dbReference type="Pfam" id="PF02535">
    <property type="entry name" value="Zip"/>
    <property type="match status" value="1"/>
</dbReference>
<evidence type="ECO:0000256" key="2">
    <source>
        <dbReference type="ARBA" id="ARBA00022692"/>
    </source>
</evidence>
<dbReference type="InterPro" id="IPR003689">
    <property type="entry name" value="ZIP"/>
</dbReference>
<proteinExistence type="predicted"/>